<feature type="binding site" evidence="1">
    <location>
        <position position="208"/>
    </location>
    <ligand>
        <name>a divalent metal cation</name>
        <dbReference type="ChEBI" id="CHEBI:60240"/>
        <label>1</label>
    </ligand>
</feature>
<dbReference type="AlphaFoldDB" id="A0AAV1BVQ1"/>
<dbReference type="Gene3D" id="3.20.20.140">
    <property type="entry name" value="Metal-dependent hydrolases"/>
    <property type="match status" value="1"/>
</dbReference>
<gene>
    <name evidence="2" type="ORF">OLC1_LOCUS166</name>
</gene>
<feature type="binding site" evidence="1">
    <location>
        <position position="133"/>
    </location>
    <ligand>
        <name>a divalent metal cation</name>
        <dbReference type="ChEBI" id="CHEBI:60240"/>
        <label>2</label>
    </ligand>
</feature>
<reference evidence="2" key="1">
    <citation type="submission" date="2023-03" db="EMBL/GenBank/DDBJ databases">
        <authorList>
            <person name="Julca I."/>
        </authorList>
    </citation>
    <scope>NUCLEOTIDE SEQUENCE</scope>
</reference>
<evidence type="ECO:0000313" key="3">
    <source>
        <dbReference type="Proteomes" id="UP001161247"/>
    </source>
</evidence>
<keyword evidence="1" id="KW-0479">Metal-binding</keyword>
<dbReference type="CDD" id="cd01310">
    <property type="entry name" value="TatD_DNAse"/>
    <property type="match status" value="1"/>
</dbReference>
<keyword evidence="3" id="KW-1185">Reference proteome</keyword>
<dbReference type="SUPFAM" id="SSF51556">
    <property type="entry name" value="Metallo-dependent hydrolases"/>
    <property type="match status" value="1"/>
</dbReference>
<dbReference type="PANTHER" id="PTHR47176:SF1">
    <property type="entry name" value="OS04G0577500 PROTEIN"/>
    <property type="match status" value="1"/>
</dbReference>
<dbReference type="GO" id="GO:0016788">
    <property type="term" value="F:hydrolase activity, acting on ester bonds"/>
    <property type="evidence" value="ECO:0007669"/>
    <property type="project" value="InterPro"/>
</dbReference>
<dbReference type="Proteomes" id="UP001161247">
    <property type="component" value="Chromosome 1"/>
</dbReference>
<proteinExistence type="predicted"/>
<dbReference type="Pfam" id="PF01026">
    <property type="entry name" value="TatD_DNase"/>
    <property type="match status" value="1"/>
</dbReference>
<feature type="binding site" evidence="1">
    <location>
        <position position="158"/>
    </location>
    <ligand>
        <name>a divalent metal cation</name>
        <dbReference type="ChEBI" id="CHEBI:60240"/>
        <label>2</label>
    </ligand>
</feature>
<dbReference type="InterPro" id="IPR001130">
    <property type="entry name" value="TatD-like"/>
</dbReference>
<dbReference type="PIRSF" id="PIRSF005902">
    <property type="entry name" value="DNase_TatD"/>
    <property type="match status" value="1"/>
</dbReference>
<evidence type="ECO:0000313" key="2">
    <source>
        <dbReference type="EMBL" id="CAI9087305.1"/>
    </source>
</evidence>
<dbReference type="GO" id="GO:0046872">
    <property type="term" value="F:metal ion binding"/>
    <property type="evidence" value="ECO:0007669"/>
    <property type="project" value="UniProtKB-KW"/>
</dbReference>
<dbReference type="InterPro" id="IPR032466">
    <property type="entry name" value="Metal_Hydrolase"/>
</dbReference>
<feature type="binding site" evidence="1">
    <location>
        <position position="11"/>
    </location>
    <ligand>
        <name>a divalent metal cation</name>
        <dbReference type="ChEBI" id="CHEBI:60240"/>
        <label>1</label>
    </ligand>
</feature>
<sequence length="277" mass="31106">MNMKLFDAHCHLQDPRIYHISSEKIKSAREAGVVHIAVNGVSENDWQLVKEMSENNPCVISNFGLHPWFILDRNPDWLRNLKQFLQSTPEAAVGEIGLDRAPWASHVDYTDQVEVFQKQLQLAKEINRPASIHCVEAFDDLIEILKSLGPFPAGFLLHSYNGSHDLVPQLADLGAYFSISGHLMPMELSKAKKILKAIPLDRILLETDSPDALPTTICSDPNLSAASDEEMLNHPANIHYVLEYVASLLEMEKEELAQMSFNNARKIFSYGDTKISA</sequence>
<protein>
    <submittedName>
        <fullName evidence="2">OLC1v1021342C1</fullName>
    </submittedName>
</protein>
<accession>A0AAV1BVQ1</accession>
<evidence type="ECO:0000256" key="1">
    <source>
        <dbReference type="PIRSR" id="PIRSR005902-1"/>
    </source>
</evidence>
<feature type="binding site" evidence="1">
    <location>
        <position position="9"/>
    </location>
    <ligand>
        <name>a divalent metal cation</name>
        <dbReference type="ChEBI" id="CHEBI:60240"/>
        <label>1</label>
    </ligand>
</feature>
<dbReference type="EMBL" id="OX459118">
    <property type="protein sequence ID" value="CAI9087305.1"/>
    <property type="molecule type" value="Genomic_DNA"/>
</dbReference>
<feature type="binding site" evidence="1">
    <location>
        <position position="95"/>
    </location>
    <ligand>
        <name>a divalent metal cation</name>
        <dbReference type="ChEBI" id="CHEBI:60240"/>
        <label>1</label>
    </ligand>
</feature>
<name>A0AAV1BVQ1_OLDCO</name>
<dbReference type="PANTHER" id="PTHR47176">
    <property type="entry name" value="OSJNBA0020J04.13 PROTEIN"/>
    <property type="match status" value="1"/>
</dbReference>
<organism evidence="2 3">
    <name type="scientific">Oldenlandia corymbosa var. corymbosa</name>
    <dbReference type="NCBI Taxonomy" id="529605"/>
    <lineage>
        <taxon>Eukaryota</taxon>
        <taxon>Viridiplantae</taxon>
        <taxon>Streptophyta</taxon>
        <taxon>Embryophyta</taxon>
        <taxon>Tracheophyta</taxon>
        <taxon>Spermatophyta</taxon>
        <taxon>Magnoliopsida</taxon>
        <taxon>eudicotyledons</taxon>
        <taxon>Gunneridae</taxon>
        <taxon>Pentapetalae</taxon>
        <taxon>asterids</taxon>
        <taxon>lamiids</taxon>
        <taxon>Gentianales</taxon>
        <taxon>Rubiaceae</taxon>
        <taxon>Rubioideae</taxon>
        <taxon>Spermacoceae</taxon>
        <taxon>Hedyotis-Oldenlandia complex</taxon>
        <taxon>Oldenlandia</taxon>
    </lineage>
</organism>